<dbReference type="OrthoDB" id="2422246at2759"/>
<dbReference type="AlphaFoldDB" id="A0A397U3E8"/>
<proteinExistence type="predicted"/>
<reference evidence="2 3" key="1">
    <citation type="submission" date="2018-06" db="EMBL/GenBank/DDBJ databases">
        <title>Comparative genomics reveals the genomic features of Rhizophagus irregularis, R. cerebriforme, R. diaphanum and Gigaspora rosea, and their symbiotic lifestyle signature.</title>
        <authorList>
            <person name="Morin E."/>
            <person name="San Clemente H."/>
            <person name="Chen E.C.H."/>
            <person name="De La Providencia I."/>
            <person name="Hainaut M."/>
            <person name="Kuo A."/>
            <person name="Kohler A."/>
            <person name="Murat C."/>
            <person name="Tang N."/>
            <person name="Roy S."/>
            <person name="Loubradou J."/>
            <person name="Henrissat B."/>
            <person name="Grigoriev I.V."/>
            <person name="Corradi N."/>
            <person name="Roux C."/>
            <person name="Martin F.M."/>
        </authorList>
    </citation>
    <scope>NUCLEOTIDE SEQUENCE [LARGE SCALE GENOMIC DNA]</scope>
    <source>
        <strain evidence="2 3">DAOM 194757</strain>
    </source>
</reference>
<dbReference type="InterPro" id="IPR048324">
    <property type="entry name" value="ZSWIM1-3_RNaseH-like"/>
</dbReference>
<sequence>MCKGDVKTITLVDEYAKELFKSKFAYIEYLGCSTWGHILVLQDKPLNLCNLEYHENHDLDYIRKKPLQISNSVRKTITKRVANTTPSMLASNFNLIILFSQFLNNSKILDTTINTPANQVQPTSTRFTPNLESIQNALKYDKKLYHPSISEFEKVRSIMDNYKAKGVVISKQYGTKNAQDPKEQAVLFGTASMIMPALLTKYPDLLAVDYTGRHNSLNFPNTAFMVRTDEPHGQIVATFVGNKETIPVIDFMFESLIKYSLKNGVQLNLKWLAMNKWDPYLVAAKKHFPNTQVVLCDWYEANALKEWFTRNLND</sequence>
<keyword evidence="3" id="KW-1185">Reference proteome</keyword>
<protein>
    <recommendedName>
        <fullName evidence="1">ZSWIM1/3 RNaseH-like domain-containing protein</fullName>
    </recommendedName>
</protein>
<accession>A0A397U3E8</accession>
<dbReference type="Pfam" id="PF21056">
    <property type="entry name" value="ZSWIM1-3_RNaseH-like"/>
    <property type="match status" value="1"/>
</dbReference>
<evidence type="ECO:0000313" key="2">
    <source>
        <dbReference type="EMBL" id="RIB01586.1"/>
    </source>
</evidence>
<evidence type="ECO:0000259" key="1">
    <source>
        <dbReference type="Pfam" id="PF21056"/>
    </source>
</evidence>
<dbReference type="EMBL" id="QKWP01003047">
    <property type="protein sequence ID" value="RIB01586.1"/>
    <property type="molecule type" value="Genomic_DNA"/>
</dbReference>
<feature type="domain" description="ZSWIM1/3 RNaseH-like" evidence="1">
    <location>
        <begin position="183"/>
        <end position="255"/>
    </location>
</feature>
<gene>
    <name evidence="2" type="ORF">C2G38_2230372</name>
</gene>
<evidence type="ECO:0000313" key="3">
    <source>
        <dbReference type="Proteomes" id="UP000266673"/>
    </source>
</evidence>
<name>A0A397U3E8_9GLOM</name>
<comment type="caution">
    <text evidence="2">The sequence shown here is derived from an EMBL/GenBank/DDBJ whole genome shotgun (WGS) entry which is preliminary data.</text>
</comment>
<organism evidence="2 3">
    <name type="scientific">Gigaspora rosea</name>
    <dbReference type="NCBI Taxonomy" id="44941"/>
    <lineage>
        <taxon>Eukaryota</taxon>
        <taxon>Fungi</taxon>
        <taxon>Fungi incertae sedis</taxon>
        <taxon>Mucoromycota</taxon>
        <taxon>Glomeromycotina</taxon>
        <taxon>Glomeromycetes</taxon>
        <taxon>Diversisporales</taxon>
        <taxon>Gigasporaceae</taxon>
        <taxon>Gigaspora</taxon>
    </lineage>
</organism>
<dbReference type="Proteomes" id="UP000266673">
    <property type="component" value="Unassembled WGS sequence"/>
</dbReference>